<evidence type="ECO:0000256" key="1">
    <source>
        <dbReference type="ARBA" id="ARBA00023015"/>
    </source>
</evidence>
<dbReference type="CDD" id="cd01392">
    <property type="entry name" value="HTH_LacI"/>
    <property type="match status" value="1"/>
</dbReference>
<dbReference type="EMBL" id="CP120997">
    <property type="protein sequence ID" value="WLQ36887.1"/>
    <property type="molecule type" value="Genomic_DNA"/>
</dbReference>
<reference evidence="5 6" key="1">
    <citation type="submission" date="2023-03" db="EMBL/GenBank/DDBJ databases">
        <title>Isolation and description of six Streptomyces strains from soil environments, able to metabolize different microbial glucans.</title>
        <authorList>
            <person name="Widen T."/>
            <person name="Larsbrink J."/>
        </authorList>
    </citation>
    <scope>NUCLEOTIDE SEQUENCE [LARGE SCALE GENOMIC DNA]</scope>
    <source>
        <strain evidence="5 6">Mut1</strain>
    </source>
</reference>
<dbReference type="SUPFAM" id="SSF47413">
    <property type="entry name" value="lambda repressor-like DNA-binding domains"/>
    <property type="match status" value="1"/>
</dbReference>
<dbReference type="SUPFAM" id="SSF53822">
    <property type="entry name" value="Periplasmic binding protein-like I"/>
    <property type="match status" value="1"/>
</dbReference>
<feature type="domain" description="HTH lacI-type" evidence="4">
    <location>
        <begin position="9"/>
        <end position="51"/>
    </location>
</feature>
<sequence>MGRRPGARITIRAIAEEAGVSIATVSRVINGRAVVAPATQEMVRQAARRLGEVPVQRRPSPGPADAPVLVYCPYALTDYFGTIVTSVIETLALHGRRAVIQAGESAREQTPSLLSLPGPAGMAGAVLILPPSSTEDLLALHARRYPLVVIDPREELPEDVASVSAAHAAGARRVTGHLTALGHRRIGFIGGPGNWLASRSRLVGHTSALAEIGILVEPELVRAVVEPNAEMGYRAASSLLELAPAPTAIVAFNDKTAAGALRAALDRRLRVPQDLSVTGFDDSELGRSTSPILTTARQPLEEMGRIAVSLLMRLVAGHAVDTLHVELATPLLVRASTGRPRSEPSGPDTVHA</sequence>
<dbReference type="InterPro" id="IPR000843">
    <property type="entry name" value="HTH_LacI"/>
</dbReference>
<dbReference type="InterPro" id="IPR046335">
    <property type="entry name" value="LacI/GalR-like_sensor"/>
</dbReference>
<dbReference type="PRINTS" id="PR00036">
    <property type="entry name" value="HTHLACI"/>
</dbReference>
<evidence type="ECO:0000259" key="4">
    <source>
        <dbReference type="PROSITE" id="PS50932"/>
    </source>
</evidence>
<evidence type="ECO:0000256" key="2">
    <source>
        <dbReference type="ARBA" id="ARBA00023125"/>
    </source>
</evidence>
<keyword evidence="3" id="KW-0804">Transcription</keyword>
<dbReference type="InterPro" id="IPR028082">
    <property type="entry name" value="Peripla_BP_I"/>
</dbReference>
<evidence type="ECO:0000313" key="5">
    <source>
        <dbReference type="EMBL" id="WLQ36887.1"/>
    </source>
</evidence>
<organism evidence="5 6">
    <name type="scientific">Streptomyces castrisilvae</name>
    <dbReference type="NCBI Taxonomy" id="3033811"/>
    <lineage>
        <taxon>Bacteria</taxon>
        <taxon>Bacillati</taxon>
        <taxon>Actinomycetota</taxon>
        <taxon>Actinomycetes</taxon>
        <taxon>Kitasatosporales</taxon>
        <taxon>Streptomycetaceae</taxon>
        <taxon>Streptomyces</taxon>
    </lineage>
</organism>
<gene>
    <name evidence="5" type="ORF">P8A18_27170</name>
</gene>
<dbReference type="Proteomes" id="UP001239522">
    <property type="component" value="Chromosome"/>
</dbReference>
<keyword evidence="6" id="KW-1185">Reference proteome</keyword>
<dbReference type="SMART" id="SM00354">
    <property type="entry name" value="HTH_LACI"/>
    <property type="match status" value="1"/>
</dbReference>
<dbReference type="Gene3D" id="3.40.50.2300">
    <property type="match status" value="2"/>
</dbReference>
<proteinExistence type="predicted"/>
<keyword evidence="1" id="KW-0805">Transcription regulation</keyword>
<name>A0ABY9HQQ7_9ACTN</name>
<dbReference type="InterPro" id="IPR010982">
    <property type="entry name" value="Lambda_DNA-bd_dom_sf"/>
</dbReference>
<evidence type="ECO:0000256" key="3">
    <source>
        <dbReference type="ARBA" id="ARBA00023163"/>
    </source>
</evidence>
<protein>
    <submittedName>
        <fullName evidence="5">LacI family DNA-binding transcriptional regulator</fullName>
    </submittedName>
</protein>
<dbReference type="RefSeq" id="WP_306058591.1">
    <property type="nucleotide sequence ID" value="NZ_CP120997.1"/>
</dbReference>
<accession>A0ABY9HQQ7</accession>
<dbReference type="Pfam" id="PF13377">
    <property type="entry name" value="Peripla_BP_3"/>
    <property type="match status" value="1"/>
</dbReference>
<dbReference type="GO" id="GO:0003677">
    <property type="term" value="F:DNA binding"/>
    <property type="evidence" value="ECO:0007669"/>
    <property type="project" value="UniProtKB-KW"/>
</dbReference>
<dbReference type="Gene3D" id="1.10.260.40">
    <property type="entry name" value="lambda repressor-like DNA-binding domains"/>
    <property type="match status" value="1"/>
</dbReference>
<dbReference type="PANTHER" id="PTHR30146">
    <property type="entry name" value="LACI-RELATED TRANSCRIPTIONAL REPRESSOR"/>
    <property type="match status" value="1"/>
</dbReference>
<evidence type="ECO:0000313" key="6">
    <source>
        <dbReference type="Proteomes" id="UP001239522"/>
    </source>
</evidence>
<dbReference type="Pfam" id="PF00356">
    <property type="entry name" value="LacI"/>
    <property type="match status" value="1"/>
</dbReference>
<dbReference type="PANTHER" id="PTHR30146:SF153">
    <property type="entry name" value="LACTOSE OPERON REPRESSOR"/>
    <property type="match status" value="1"/>
</dbReference>
<keyword evidence="2 5" id="KW-0238">DNA-binding</keyword>
<dbReference type="PROSITE" id="PS50932">
    <property type="entry name" value="HTH_LACI_2"/>
    <property type="match status" value="1"/>
</dbReference>